<dbReference type="Pfam" id="PF02152">
    <property type="entry name" value="FolB"/>
    <property type="match status" value="1"/>
</dbReference>
<dbReference type="EC" id="4.1.2.25" evidence="6"/>
<gene>
    <name evidence="8" type="primary">folB</name>
    <name evidence="8" type="ORF">WDU96_02270</name>
</gene>
<accession>A0ABU8LRI2</accession>
<name>A0ABU8LRI2_9MICO</name>
<dbReference type="Proteomes" id="UP001368654">
    <property type="component" value="Unassembled WGS sequence"/>
</dbReference>
<keyword evidence="5 6" id="KW-0456">Lyase</keyword>
<evidence type="ECO:0000256" key="4">
    <source>
        <dbReference type="ARBA" id="ARBA00022909"/>
    </source>
</evidence>
<dbReference type="InterPro" id="IPR006156">
    <property type="entry name" value="Dihydroneopterin_aldolase"/>
</dbReference>
<comment type="similarity">
    <text evidence="3 6">Belongs to the DHNA family.</text>
</comment>
<dbReference type="InterPro" id="IPR006157">
    <property type="entry name" value="FolB_dom"/>
</dbReference>
<dbReference type="EMBL" id="JBBDGL010000001">
    <property type="protein sequence ID" value="MEJ1154422.1"/>
    <property type="molecule type" value="Genomic_DNA"/>
</dbReference>
<comment type="caution">
    <text evidence="8">The sequence shown here is derived from an EMBL/GenBank/DDBJ whole genome shotgun (WGS) entry which is preliminary data.</text>
</comment>
<evidence type="ECO:0000256" key="1">
    <source>
        <dbReference type="ARBA" id="ARBA00001353"/>
    </source>
</evidence>
<comment type="pathway">
    <text evidence="2 6">Cofactor biosynthesis; tetrahydrofolate biosynthesis; 2-amino-4-hydroxy-6-hydroxymethyl-7,8-dihydropteridine diphosphate from 7,8-dihydroneopterin triphosphate: step 3/4.</text>
</comment>
<dbReference type="SMART" id="SM00905">
    <property type="entry name" value="FolB"/>
    <property type="match status" value="1"/>
</dbReference>
<sequence>MTSATTHDEIALTGLTVFGNHGVYDSERREGQNFIVDLTMYVDTRAAAASDDVRDTVHYGEIAQRVADIVAGEPVNLLEALAERIAVSLLTIERIGRVRVTLHKPNAPIALSFDDVSVSIERAKP</sequence>
<organism evidence="8 9">
    <name type="scientific">Microbacterium marmarense</name>
    <dbReference type="NCBI Taxonomy" id="3122051"/>
    <lineage>
        <taxon>Bacteria</taxon>
        <taxon>Bacillati</taxon>
        <taxon>Actinomycetota</taxon>
        <taxon>Actinomycetes</taxon>
        <taxon>Micrococcales</taxon>
        <taxon>Microbacteriaceae</taxon>
        <taxon>Microbacterium</taxon>
    </lineage>
</organism>
<comment type="catalytic activity">
    <reaction evidence="1 6">
        <text>7,8-dihydroneopterin = 6-hydroxymethyl-7,8-dihydropterin + glycolaldehyde</text>
        <dbReference type="Rhea" id="RHEA:10540"/>
        <dbReference type="ChEBI" id="CHEBI:17001"/>
        <dbReference type="ChEBI" id="CHEBI:17071"/>
        <dbReference type="ChEBI" id="CHEBI:44841"/>
        <dbReference type="EC" id="4.1.2.25"/>
    </reaction>
</comment>
<dbReference type="PANTHER" id="PTHR42844:SF1">
    <property type="entry name" value="DIHYDRONEOPTERIN ALDOLASE 1-RELATED"/>
    <property type="match status" value="1"/>
</dbReference>
<dbReference type="NCBIfam" id="TIGR00525">
    <property type="entry name" value="folB"/>
    <property type="match status" value="1"/>
</dbReference>
<evidence type="ECO:0000256" key="6">
    <source>
        <dbReference type="RuleBase" id="RU362079"/>
    </source>
</evidence>
<keyword evidence="9" id="KW-1185">Reference proteome</keyword>
<evidence type="ECO:0000313" key="8">
    <source>
        <dbReference type="EMBL" id="MEJ1154422.1"/>
    </source>
</evidence>
<feature type="domain" description="Dihydroneopterin aldolase/epimerase" evidence="7">
    <location>
        <begin position="10"/>
        <end position="122"/>
    </location>
</feature>
<protein>
    <recommendedName>
        <fullName evidence="6">7,8-dihydroneopterin aldolase</fullName>
        <ecNumber evidence="6">4.1.2.25</ecNumber>
    </recommendedName>
</protein>
<dbReference type="GO" id="GO:0004150">
    <property type="term" value="F:dihydroneopterin aldolase activity"/>
    <property type="evidence" value="ECO:0007669"/>
    <property type="project" value="UniProtKB-EC"/>
</dbReference>
<reference evidence="8 9" key="1">
    <citation type="submission" date="2024-02" db="EMBL/GenBank/DDBJ databases">
        <authorList>
            <person name="Saticioglu I.B."/>
        </authorList>
    </citation>
    <scope>NUCLEOTIDE SEQUENCE [LARGE SCALE GENOMIC DNA]</scope>
    <source>
        <strain evidence="8 9">Mu-86</strain>
    </source>
</reference>
<dbReference type="Gene3D" id="3.30.1130.10">
    <property type="match status" value="1"/>
</dbReference>
<evidence type="ECO:0000313" key="9">
    <source>
        <dbReference type="Proteomes" id="UP001368654"/>
    </source>
</evidence>
<evidence type="ECO:0000259" key="7">
    <source>
        <dbReference type="SMART" id="SM00905"/>
    </source>
</evidence>
<keyword evidence="4 6" id="KW-0289">Folate biosynthesis</keyword>
<dbReference type="PANTHER" id="PTHR42844">
    <property type="entry name" value="DIHYDRONEOPTERIN ALDOLASE 1-RELATED"/>
    <property type="match status" value="1"/>
</dbReference>
<dbReference type="RefSeq" id="WP_337336859.1">
    <property type="nucleotide sequence ID" value="NZ_JBBDGL010000001.1"/>
</dbReference>
<evidence type="ECO:0000256" key="3">
    <source>
        <dbReference type="ARBA" id="ARBA00005708"/>
    </source>
</evidence>
<dbReference type="SUPFAM" id="SSF55620">
    <property type="entry name" value="Tetrahydrobiopterin biosynthesis enzymes-like"/>
    <property type="match status" value="1"/>
</dbReference>
<dbReference type="NCBIfam" id="TIGR00526">
    <property type="entry name" value="folB_dom"/>
    <property type="match status" value="1"/>
</dbReference>
<comment type="function">
    <text evidence="6">Catalyzes the conversion of 7,8-dihydroneopterin to 6-hydroxymethyl-7,8-dihydropterin.</text>
</comment>
<proteinExistence type="inferred from homology"/>
<evidence type="ECO:0000256" key="2">
    <source>
        <dbReference type="ARBA" id="ARBA00005013"/>
    </source>
</evidence>
<dbReference type="CDD" id="cd00534">
    <property type="entry name" value="DHNA_DHNTPE"/>
    <property type="match status" value="1"/>
</dbReference>
<dbReference type="InterPro" id="IPR043133">
    <property type="entry name" value="GTP-CH-I_C/QueF"/>
</dbReference>
<evidence type="ECO:0000256" key="5">
    <source>
        <dbReference type="ARBA" id="ARBA00023239"/>
    </source>
</evidence>